<sequence length="117" mass="13044">MKDLIFPQAGIITSLNVEQALAKVFIPLFKIETTWIPVSTNLLYETKIKATTLERDSHTVYYDSEKISINSTASGPKETSSQETMERIEWGTLKVGNEVVVVFLNGNLNAGRVIARI</sequence>
<dbReference type="OrthoDB" id="1809309at2"/>
<protein>
    <submittedName>
        <fullName evidence="1">Uncharacterized protein</fullName>
    </submittedName>
</protein>
<accession>A0A4Y7RLX0</accession>
<dbReference type="AlphaFoldDB" id="A0A4Y7RLX0"/>
<dbReference type="RefSeq" id="WP_134215204.1">
    <property type="nucleotide sequence ID" value="NZ_QFFZ01000052.1"/>
</dbReference>
<organism evidence="1 2">
    <name type="scientific">Pelotomaculum propionicicum</name>
    <dbReference type="NCBI Taxonomy" id="258475"/>
    <lineage>
        <taxon>Bacteria</taxon>
        <taxon>Bacillati</taxon>
        <taxon>Bacillota</taxon>
        <taxon>Clostridia</taxon>
        <taxon>Eubacteriales</taxon>
        <taxon>Desulfotomaculaceae</taxon>
        <taxon>Pelotomaculum</taxon>
    </lineage>
</organism>
<dbReference type="Proteomes" id="UP000297597">
    <property type="component" value="Unassembled WGS sequence"/>
</dbReference>
<evidence type="ECO:0000313" key="2">
    <source>
        <dbReference type="Proteomes" id="UP000297597"/>
    </source>
</evidence>
<keyword evidence="2" id="KW-1185">Reference proteome</keyword>
<name>A0A4Y7RLX0_9FIRM</name>
<reference evidence="1 2" key="1">
    <citation type="journal article" date="2018" name="Environ. Microbiol.">
        <title>Novel energy conservation strategies and behaviour of Pelotomaculum schinkii driving syntrophic propionate catabolism.</title>
        <authorList>
            <person name="Hidalgo-Ahumada C.A.P."/>
            <person name="Nobu M.K."/>
            <person name="Narihiro T."/>
            <person name="Tamaki H."/>
            <person name="Liu W.T."/>
            <person name="Kamagata Y."/>
            <person name="Stams A.J.M."/>
            <person name="Imachi H."/>
            <person name="Sousa D.Z."/>
        </authorList>
    </citation>
    <scope>NUCLEOTIDE SEQUENCE [LARGE SCALE GENOMIC DNA]</scope>
    <source>
        <strain evidence="1 2">MGP</strain>
    </source>
</reference>
<dbReference type="EMBL" id="QFFZ01000052">
    <property type="protein sequence ID" value="TEB09297.1"/>
    <property type="molecule type" value="Genomic_DNA"/>
</dbReference>
<proteinExistence type="predicted"/>
<comment type="caution">
    <text evidence="1">The sequence shown here is derived from an EMBL/GenBank/DDBJ whole genome shotgun (WGS) entry which is preliminary data.</text>
</comment>
<gene>
    <name evidence="1" type="ORF">Pmgp_03229</name>
</gene>
<evidence type="ECO:0000313" key="1">
    <source>
        <dbReference type="EMBL" id="TEB09297.1"/>
    </source>
</evidence>